<dbReference type="SUPFAM" id="SSF53335">
    <property type="entry name" value="S-adenosyl-L-methionine-dependent methyltransferases"/>
    <property type="match status" value="1"/>
</dbReference>
<evidence type="ECO:0000259" key="1">
    <source>
        <dbReference type="Pfam" id="PF08242"/>
    </source>
</evidence>
<dbReference type="PANTHER" id="PTHR43712:SF2">
    <property type="entry name" value="O-METHYLTRANSFERASE CICE"/>
    <property type="match status" value="1"/>
</dbReference>
<keyword evidence="2" id="KW-0808">Transferase</keyword>
<dbReference type="PANTHER" id="PTHR43712">
    <property type="entry name" value="PUTATIVE (AFU_ORTHOLOGUE AFUA_4G14580)-RELATED"/>
    <property type="match status" value="1"/>
</dbReference>
<comment type="caution">
    <text evidence="2">The sequence shown here is derived from an EMBL/GenBank/DDBJ whole genome shotgun (WGS) entry which is preliminary data.</text>
</comment>
<accession>A0A6V8LFU8</accession>
<keyword evidence="2" id="KW-0489">Methyltransferase</keyword>
<dbReference type="Pfam" id="PF08242">
    <property type="entry name" value="Methyltransf_12"/>
    <property type="match status" value="1"/>
</dbReference>
<dbReference type="EMBL" id="BLPG01000001">
    <property type="protein sequence ID" value="GFJ93748.1"/>
    <property type="molecule type" value="Genomic_DNA"/>
</dbReference>
<dbReference type="CDD" id="cd02440">
    <property type="entry name" value="AdoMet_MTases"/>
    <property type="match status" value="1"/>
</dbReference>
<reference evidence="2 3" key="1">
    <citation type="submission" date="2020-03" db="EMBL/GenBank/DDBJ databases">
        <title>Whole genome shotgun sequence of Phytohabitans rumicis NBRC 108638.</title>
        <authorList>
            <person name="Komaki H."/>
            <person name="Tamura T."/>
        </authorList>
    </citation>
    <scope>NUCLEOTIDE SEQUENCE [LARGE SCALE GENOMIC DNA]</scope>
    <source>
        <strain evidence="2 3">NBRC 108638</strain>
    </source>
</reference>
<evidence type="ECO:0000313" key="3">
    <source>
        <dbReference type="Proteomes" id="UP000482960"/>
    </source>
</evidence>
<sequence length="328" mass="34114">MQRHSSLENAADLAAVAALLQIGAEIGVDQLLDSGGTFSAADLAKVADLPQAGTDDYLAALVAAGLVVDTEIPNRFQVAEDYPDWRYASGYVSWSLSANGPFLDHAREFLVDRDAAARAHQRNGRRVAVSSRWIGARAFYPPIVDRVAAAGARHVADLGAGAGGLLIKLLGQDPARTGVALDCSGAACAAAREAAVAAGVDGRLQVVERTVESLVDDQGPVEGANVVLACFVMHDIVADAAVAKGVLGACRDALAPGGFMAVADAVSYASQPAERKFSALFTYLHASFMSVTLPTEGQWLDTFQAAGFSKTEYVPLGTPGARLFVAVK</sequence>
<name>A0A6V8LFU8_9ACTN</name>
<feature type="domain" description="Methyltransferase type 12" evidence="1">
    <location>
        <begin position="157"/>
        <end position="259"/>
    </location>
</feature>
<dbReference type="Gene3D" id="3.40.50.150">
    <property type="entry name" value="Vaccinia Virus protein VP39"/>
    <property type="match status" value="1"/>
</dbReference>
<dbReference type="AlphaFoldDB" id="A0A6V8LFU8"/>
<dbReference type="RefSeq" id="WP_173080522.1">
    <property type="nucleotide sequence ID" value="NZ_BAABJB010000001.1"/>
</dbReference>
<protein>
    <submittedName>
        <fullName evidence="2">Methyltransferase type 12</fullName>
    </submittedName>
</protein>
<reference evidence="2 3" key="2">
    <citation type="submission" date="2020-03" db="EMBL/GenBank/DDBJ databases">
        <authorList>
            <person name="Ichikawa N."/>
            <person name="Kimura A."/>
            <person name="Kitahashi Y."/>
            <person name="Uohara A."/>
        </authorList>
    </citation>
    <scope>NUCLEOTIDE SEQUENCE [LARGE SCALE GENOMIC DNA]</scope>
    <source>
        <strain evidence="2 3">NBRC 108638</strain>
    </source>
</reference>
<organism evidence="2 3">
    <name type="scientific">Phytohabitans rumicis</name>
    <dbReference type="NCBI Taxonomy" id="1076125"/>
    <lineage>
        <taxon>Bacteria</taxon>
        <taxon>Bacillati</taxon>
        <taxon>Actinomycetota</taxon>
        <taxon>Actinomycetes</taxon>
        <taxon>Micromonosporales</taxon>
        <taxon>Micromonosporaceae</taxon>
    </lineage>
</organism>
<keyword evidence="3" id="KW-1185">Reference proteome</keyword>
<dbReference type="GO" id="GO:0032259">
    <property type="term" value="P:methylation"/>
    <property type="evidence" value="ECO:0007669"/>
    <property type="project" value="UniProtKB-KW"/>
</dbReference>
<dbReference type="Proteomes" id="UP000482960">
    <property type="component" value="Unassembled WGS sequence"/>
</dbReference>
<proteinExistence type="predicted"/>
<dbReference type="InterPro" id="IPR013217">
    <property type="entry name" value="Methyltransf_12"/>
</dbReference>
<dbReference type="InterPro" id="IPR029063">
    <property type="entry name" value="SAM-dependent_MTases_sf"/>
</dbReference>
<gene>
    <name evidence="2" type="ORF">Prum_073900</name>
</gene>
<evidence type="ECO:0000313" key="2">
    <source>
        <dbReference type="EMBL" id="GFJ93748.1"/>
    </source>
</evidence>
<dbReference type="GO" id="GO:0008168">
    <property type="term" value="F:methyltransferase activity"/>
    <property type="evidence" value="ECO:0007669"/>
    <property type="project" value="UniProtKB-KW"/>
</dbReference>